<dbReference type="AlphaFoldDB" id="A0AAW2RH72"/>
<proteinExistence type="predicted"/>
<evidence type="ECO:0000313" key="1">
    <source>
        <dbReference type="EMBL" id="KAL0378798.1"/>
    </source>
</evidence>
<protein>
    <submittedName>
        <fullName evidence="1">Uncharacterized protein</fullName>
    </submittedName>
</protein>
<dbReference type="EMBL" id="JACGWJ010000013">
    <property type="protein sequence ID" value="KAL0378798.1"/>
    <property type="molecule type" value="Genomic_DNA"/>
</dbReference>
<comment type="caution">
    <text evidence="1">The sequence shown here is derived from an EMBL/GenBank/DDBJ whole genome shotgun (WGS) entry which is preliminary data.</text>
</comment>
<sequence length="54" mass="5987">MASSDESIFFVKEIFSDDDLSEATSRRTEPGSSGLLSGWRWSMRQAAMATCCFS</sequence>
<reference evidence="1" key="1">
    <citation type="submission" date="2020-06" db="EMBL/GenBank/DDBJ databases">
        <authorList>
            <person name="Li T."/>
            <person name="Hu X."/>
            <person name="Zhang T."/>
            <person name="Song X."/>
            <person name="Zhang H."/>
            <person name="Dai N."/>
            <person name="Sheng W."/>
            <person name="Hou X."/>
            <person name="Wei L."/>
        </authorList>
    </citation>
    <scope>NUCLEOTIDE SEQUENCE</scope>
    <source>
        <strain evidence="1">G02</strain>
        <tissue evidence="1">Leaf</tissue>
    </source>
</reference>
<reference evidence="1" key="2">
    <citation type="journal article" date="2024" name="Plant">
        <title>Genomic evolution and insights into agronomic trait innovations of Sesamum species.</title>
        <authorList>
            <person name="Miao H."/>
            <person name="Wang L."/>
            <person name="Qu L."/>
            <person name="Liu H."/>
            <person name="Sun Y."/>
            <person name="Le M."/>
            <person name="Wang Q."/>
            <person name="Wei S."/>
            <person name="Zheng Y."/>
            <person name="Lin W."/>
            <person name="Duan Y."/>
            <person name="Cao H."/>
            <person name="Xiong S."/>
            <person name="Wang X."/>
            <person name="Wei L."/>
            <person name="Li C."/>
            <person name="Ma Q."/>
            <person name="Ju M."/>
            <person name="Zhao R."/>
            <person name="Li G."/>
            <person name="Mu C."/>
            <person name="Tian Q."/>
            <person name="Mei H."/>
            <person name="Zhang T."/>
            <person name="Gao T."/>
            <person name="Zhang H."/>
        </authorList>
    </citation>
    <scope>NUCLEOTIDE SEQUENCE</scope>
    <source>
        <strain evidence="1">G02</strain>
    </source>
</reference>
<organism evidence="1">
    <name type="scientific">Sesamum radiatum</name>
    <name type="common">Black benniseed</name>
    <dbReference type="NCBI Taxonomy" id="300843"/>
    <lineage>
        <taxon>Eukaryota</taxon>
        <taxon>Viridiplantae</taxon>
        <taxon>Streptophyta</taxon>
        <taxon>Embryophyta</taxon>
        <taxon>Tracheophyta</taxon>
        <taxon>Spermatophyta</taxon>
        <taxon>Magnoliopsida</taxon>
        <taxon>eudicotyledons</taxon>
        <taxon>Gunneridae</taxon>
        <taxon>Pentapetalae</taxon>
        <taxon>asterids</taxon>
        <taxon>lamiids</taxon>
        <taxon>Lamiales</taxon>
        <taxon>Pedaliaceae</taxon>
        <taxon>Sesamum</taxon>
    </lineage>
</organism>
<accession>A0AAW2RH72</accession>
<name>A0AAW2RH72_SESRA</name>
<gene>
    <name evidence="1" type="ORF">Sradi_3185300</name>
</gene>